<gene>
    <name evidence="2" type="ORF">KME32_17450</name>
</gene>
<dbReference type="SUPFAM" id="SSF54909">
    <property type="entry name" value="Dimeric alpha+beta barrel"/>
    <property type="match status" value="2"/>
</dbReference>
<dbReference type="InterPro" id="IPR007138">
    <property type="entry name" value="ABM_dom"/>
</dbReference>
<dbReference type="AlphaFoldDB" id="A0A951UI52"/>
<protein>
    <submittedName>
        <fullName evidence="2">Antibiotic biosynthesis monooxygenase</fullName>
    </submittedName>
</protein>
<dbReference type="PROSITE" id="PS51725">
    <property type="entry name" value="ABM"/>
    <property type="match status" value="1"/>
</dbReference>
<reference evidence="2" key="2">
    <citation type="journal article" date="2022" name="Microbiol. Resour. Announc.">
        <title>Metagenome Sequencing to Explore Phylogenomics of Terrestrial Cyanobacteria.</title>
        <authorList>
            <person name="Ward R.D."/>
            <person name="Stajich J.E."/>
            <person name="Johansen J.R."/>
            <person name="Huntemann M."/>
            <person name="Clum A."/>
            <person name="Foster B."/>
            <person name="Foster B."/>
            <person name="Roux S."/>
            <person name="Palaniappan K."/>
            <person name="Varghese N."/>
            <person name="Mukherjee S."/>
            <person name="Reddy T.B.K."/>
            <person name="Daum C."/>
            <person name="Copeland A."/>
            <person name="Chen I.A."/>
            <person name="Ivanova N.N."/>
            <person name="Kyrpides N.C."/>
            <person name="Shapiro N."/>
            <person name="Eloe-Fadrosh E.A."/>
            <person name="Pietrasiak N."/>
        </authorList>
    </citation>
    <scope>NUCLEOTIDE SEQUENCE</scope>
    <source>
        <strain evidence="2">JT2-VF2</strain>
    </source>
</reference>
<accession>A0A951UI52</accession>
<proteinExistence type="predicted"/>
<dbReference type="GO" id="GO:0004497">
    <property type="term" value="F:monooxygenase activity"/>
    <property type="evidence" value="ECO:0007669"/>
    <property type="project" value="UniProtKB-KW"/>
</dbReference>
<dbReference type="Pfam" id="PF03992">
    <property type="entry name" value="ABM"/>
    <property type="match status" value="2"/>
</dbReference>
<dbReference type="InterPro" id="IPR011008">
    <property type="entry name" value="Dimeric_a/b-barrel"/>
</dbReference>
<keyword evidence="2" id="KW-0503">Monooxygenase</keyword>
<dbReference type="Gene3D" id="3.30.70.100">
    <property type="match status" value="2"/>
</dbReference>
<evidence type="ECO:0000259" key="1">
    <source>
        <dbReference type="PROSITE" id="PS51725"/>
    </source>
</evidence>
<dbReference type="EMBL" id="JAHHHN010000009">
    <property type="protein sequence ID" value="MBW4562895.1"/>
    <property type="molecule type" value="Genomic_DNA"/>
</dbReference>
<comment type="caution">
    <text evidence="2">The sequence shown here is derived from an EMBL/GenBank/DDBJ whole genome shotgun (WGS) entry which is preliminary data.</text>
</comment>
<name>A0A951UI52_9NOST</name>
<feature type="domain" description="ABM" evidence="1">
    <location>
        <begin position="12"/>
        <end position="101"/>
    </location>
</feature>
<evidence type="ECO:0000313" key="2">
    <source>
        <dbReference type="EMBL" id="MBW4562895.1"/>
    </source>
</evidence>
<keyword evidence="2" id="KW-0560">Oxidoreductase</keyword>
<dbReference type="Proteomes" id="UP000715781">
    <property type="component" value="Unassembled WGS sequence"/>
</dbReference>
<organism evidence="2 3">
    <name type="scientific">Mojavia pulchra JT2-VF2</name>
    <dbReference type="NCBI Taxonomy" id="287848"/>
    <lineage>
        <taxon>Bacteria</taxon>
        <taxon>Bacillati</taxon>
        <taxon>Cyanobacteriota</taxon>
        <taxon>Cyanophyceae</taxon>
        <taxon>Nostocales</taxon>
        <taxon>Nostocaceae</taxon>
    </lineage>
</organism>
<reference evidence="2" key="1">
    <citation type="submission" date="2021-05" db="EMBL/GenBank/DDBJ databases">
        <authorList>
            <person name="Pietrasiak N."/>
            <person name="Ward R."/>
            <person name="Stajich J.E."/>
            <person name="Kurbessoian T."/>
        </authorList>
    </citation>
    <scope>NUCLEOTIDE SEQUENCE</scope>
    <source>
        <strain evidence="2">JT2-VF2</strain>
    </source>
</reference>
<sequence length="222" mass="24951">MITTIAVTNNVATFINIFTIEATKQQALIDHLKIHTETIRKQPGFITANFHRSLDGTRVINYVQWTSIEASKAIHQNPDISAAFATYQDLGVSMDLRYYEVVLTRGQPIKIEAHNNLITQIDVLYVAPENQQSLLQKLTQVIDPAIAKQTGNLSTAWIRSLDGNRIINYSQWSSKDTYDAAMSNLNRNADSEEQTAIKDVVQQLDSHLYQIDFIADADGLLT</sequence>
<evidence type="ECO:0000313" key="3">
    <source>
        <dbReference type="Proteomes" id="UP000715781"/>
    </source>
</evidence>